<dbReference type="InterPro" id="IPR027007">
    <property type="entry name" value="C2_DOCK-type_domain"/>
</dbReference>
<dbReference type="CDD" id="cd08679">
    <property type="entry name" value="C2_DOCK180_related"/>
    <property type="match status" value="1"/>
</dbReference>
<dbReference type="PANTHER" id="PTHR23317">
    <property type="entry name" value="DEDICATOR OF CYTOKINESIS DOCK"/>
    <property type="match status" value="1"/>
</dbReference>
<accession>A0A3L6EU72</accession>
<dbReference type="EMBL" id="NCVQ01000006">
    <property type="protein sequence ID" value="PWZ24536.1"/>
    <property type="molecule type" value="Genomic_DNA"/>
</dbReference>
<dbReference type="InterPro" id="IPR026791">
    <property type="entry name" value="DOCK"/>
</dbReference>
<reference evidence="3" key="1">
    <citation type="journal article" date="2018" name="Nat. Genet.">
        <title>Extensive intraspecific gene order and gene structural variations between Mo17 and other maize genomes.</title>
        <authorList>
            <person name="Sun S."/>
            <person name="Zhou Y."/>
            <person name="Chen J."/>
            <person name="Shi J."/>
            <person name="Zhao H."/>
            <person name="Zhao H."/>
            <person name="Song W."/>
            <person name="Zhang M."/>
            <person name="Cui Y."/>
            <person name="Dong X."/>
            <person name="Liu H."/>
            <person name="Ma X."/>
            <person name="Jiao Y."/>
            <person name="Wang B."/>
            <person name="Wei X."/>
            <person name="Stein J.C."/>
            <person name="Glaubitz J.C."/>
            <person name="Lu F."/>
            <person name="Yu G."/>
            <person name="Liang C."/>
            <person name="Fengler K."/>
            <person name="Li B."/>
            <person name="Rafalski A."/>
            <person name="Schnable P.S."/>
            <person name="Ware D.H."/>
            <person name="Buckler E.S."/>
            <person name="Lai J."/>
        </authorList>
    </citation>
    <scope>NUCLEOTIDE SEQUENCE [LARGE SCALE GENOMIC DNA]</scope>
    <source>
        <tissue evidence="3">Seedling</tissue>
    </source>
</reference>
<dbReference type="Pfam" id="PF14429">
    <property type="entry name" value="DOCK-C2"/>
    <property type="match status" value="1"/>
</dbReference>
<dbReference type="Proteomes" id="UP000251960">
    <property type="component" value="Chromosome 5"/>
</dbReference>
<feature type="domain" description="C2 DOCK-type" evidence="2">
    <location>
        <begin position="153"/>
        <end position="312"/>
    </location>
</feature>
<dbReference type="PANTHER" id="PTHR23317:SF76">
    <property type="entry name" value="LD20667P"/>
    <property type="match status" value="1"/>
</dbReference>
<comment type="similarity">
    <text evidence="1">Belongs to the DOCK family.</text>
</comment>
<organism evidence="3">
    <name type="scientific">Zea mays</name>
    <name type="common">Maize</name>
    <dbReference type="NCBI Taxonomy" id="4577"/>
    <lineage>
        <taxon>Eukaryota</taxon>
        <taxon>Viridiplantae</taxon>
        <taxon>Streptophyta</taxon>
        <taxon>Embryophyta</taxon>
        <taxon>Tracheophyta</taxon>
        <taxon>Spermatophyta</taxon>
        <taxon>Magnoliopsida</taxon>
        <taxon>Liliopsida</taxon>
        <taxon>Poales</taxon>
        <taxon>Poaceae</taxon>
        <taxon>PACMAD clade</taxon>
        <taxon>Panicoideae</taxon>
        <taxon>Andropogonodae</taxon>
        <taxon>Andropogoneae</taxon>
        <taxon>Tripsacinae</taxon>
        <taxon>Zea</taxon>
    </lineage>
</organism>
<evidence type="ECO:0000259" key="2">
    <source>
        <dbReference type="PROSITE" id="PS51650"/>
    </source>
</evidence>
<sequence>CSLSPLPAYEAAFDWENERSLIFGQRVPESIPAISNSGLKITVKVLSLSFQAGLVEPFSGTICLYNRDRRERLSEDFYFHMLPTDMQVDQGSLDRRGVFSLDAPSPSVCLLIQLEKAATEEGGVTPSVYSRKEPFQAFDFRVLTRSEPFSQLFHCLYVYPLTVSLSRKRNLFVRVELRKDDSDIRKPPLEAVHPRERNTMLQKWGHTQIAVGTRMASYHDEVKISLPALLTPQHHLVFTFFHVDLQMKLEAPKPVIIGYSVLPLSTHIQLLSDVSLPILRELVPHYLQESGKERMDYLEDGKTVFRLRLRLCSSLFPINERIRDFFVEYDRHTLHTSPPWGSELLEAINSLKNVESTALLQFLQPILNMLLHLIGDGGETLQVAAFRAMVNILTRSVAFTT</sequence>
<dbReference type="GO" id="GO:0007264">
    <property type="term" value="P:small GTPase-mediated signal transduction"/>
    <property type="evidence" value="ECO:0007669"/>
    <property type="project" value="InterPro"/>
</dbReference>
<dbReference type="AlphaFoldDB" id="A0A3L6EU72"/>
<dbReference type="PROSITE" id="PS51650">
    <property type="entry name" value="C2_DOCK"/>
    <property type="match status" value="1"/>
</dbReference>
<feature type="non-terminal residue" evidence="3">
    <location>
        <position position="1"/>
    </location>
</feature>
<dbReference type="GO" id="GO:0005085">
    <property type="term" value="F:guanyl-nucleotide exchange factor activity"/>
    <property type="evidence" value="ECO:0007669"/>
    <property type="project" value="InterPro"/>
</dbReference>
<evidence type="ECO:0000313" key="3">
    <source>
        <dbReference type="EMBL" id="PWZ24536.1"/>
    </source>
</evidence>
<gene>
    <name evidence="3" type="ORF">Zm00014a_032895</name>
</gene>
<dbReference type="InterPro" id="IPR035892">
    <property type="entry name" value="C2_domain_sf"/>
</dbReference>
<evidence type="ECO:0000256" key="1">
    <source>
        <dbReference type="PROSITE-ProRule" id="PRU00983"/>
    </source>
</evidence>
<dbReference type="Gene3D" id="2.60.40.150">
    <property type="entry name" value="C2 domain"/>
    <property type="match status" value="1"/>
</dbReference>
<comment type="caution">
    <text evidence="3">The sequence shown here is derived from an EMBL/GenBank/DDBJ whole genome shotgun (WGS) entry which is preliminary data.</text>
</comment>
<name>A0A3L6EU72_MAIZE</name>
<proteinExistence type="inferred from homology"/>
<protein>
    <submittedName>
        <fullName evidence="3">Guanine nucleotide exchange factor SPIKE 1</fullName>
    </submittedName>
</protein>